<feature type="region of interest" description="Disordered" evidence="2">
    <location>
        <begin position="198"/>
        <end position="263"/>
    </location>
</feature>
<dbReference type="PaxDb" id="353153-Q4DJC3"/>
<dbReference type="STRING" id="353153.Q4DJC3"/>
<keyword evidence="1" id="KW-0479">Metal-binding</keyword>
<feature type="transmembrane region" description="Helical" evidence="3">
    <location>
        <begin position="6"/>
        <end position="35"/>
    </location>
</feature>
<dbReference type="OMA" id="EWIESDY"/>
<dbReference type="AlphaFoldDB" id="Q4DJC3"/>
<feature type="compositionally biased region" description="Basic and acidic residues" evidence="2">
    <location>
        <begin position="443"/>
        <end position="454"/>
    </location>
</feature>
<keyword evidence="3" id="KW-1133">Transmembrane helix</keyword>
<evidence type="ECO:0000256" key="1">
    <source>
        <dbReference type="PROSITE-ProRule" id="PRU00288"/>
    </source>
</evidence>
<protein>
    <submittedName>
        <fullName evidence="5">ADP-ribosylation factor GTPase activating protein, putative</fullName>
    </submittedName>
</protein>
<dbReference type="EMBL" id="AAHK01000419">
    <property type="protein sequence ID" value="EAN92621.1"/>
    <property type="molecule type" value="Genomic_DNA"/>
</dbReference>
<dbReference type="GO" id="GO:0005096">
    <property type="term" value="F:GTPase activator activity"/>
    <property type="evidence" value="ECO:0007669"/>
    <property type="project" value="InterPro"/>
</dbReference>
<evidence type="ECO:0000256" key="2">
    <source>
        <dbReference type="SAM" id="MobiDB-lite"/>
    </source>
</evidence>
<evidence type="ECO:0000256" key="3">
    <source>
        <dbReference type="SAM" id="Phobius"/>
    </source>
</evidence>
<dbReference type="Pfam" id="PF01412">
    <property type="entry name" value="ArfGap"/>
    <property type="match status" value="1"/>
</dbReference>
<sequence>MYFCFMLLLAGALFVVFVLALLGYLINFFFCVLLVPARSENDIREAKNATMNPLARRVERNRDEVRKLSQKCGNRFCIDCGIRGPLYVVTNFRVFVCSTCAALHRSLQHKVKGISMTEFTDEEVACLNVGGNDRAARVWLASYENNKPPHGSDIAVRDFIVNAFENMAYVNREELERFQNDLKAVGTGAPCCHLPHTMNLPLPEHGPQRPLTSLPPEQPTKEKPLPPEPSSYSTGLQDLSSAPRPQVELFEQSTPQTSSSAPVNFSAPTTDDDLFAEFVAAAAPPASSVAADVPTAQRPLDGWLNSVTSGHPHVNIPVSIPPGVTMGPGPYSTSQPLSAGQMEYPPNMLSQPGFQGPFDVQQEGYGGMTRGNFFQLQPQPQQFQYAFSMGPPAGPNGVPYQAPTAQGQTPSGGSATLMNMCGVDFFQEPPANPWGNFNSSESTKTEPVKTKSEPQNDIFASLDPFIGKW</sequence>
<dbReference type="InterPro" id="IPR001164">
    <property type="entry name" value="ArfGAP_dom"/>
</dbReference>
<feature type="domain" description="Arf-GAP" evidence="4">
    <location>
        <begin position="59"/>
        <end position="177"/>
    </location>
</feature>
<dbReference type="InterPro" id="IPR037278">
    <property type="entry name" value="ARFGAP/RecO"/>
</dbReference>
<gene>
    <name evidence="5" type="ORF">Tc00.1047053508851.120</name>
</gene>
<dbReference type="GeneID" id="3546009"/>
<name>Q4DJC3_TRYCC</name>
<feature type="compositionally biased region" description="Polar residues" evidence="2">
    <location>
        <begin position="251"/>
        <end position="263"/>
    </location>
</feature>
<dbReference type="PRINTS" id="PR00405">
    <property type="entry name" value="REVINTRACTNG"/>
</dbReference>
<keyword evidence="3" id="KW-0472">Membrane</keyword>
<evidence type="ECO:0000313" key="6">
    <source>
        <dbReference type="Proteomes" id="UP000002296"/>
    </source>
</evidence>
<dbReference type="SMART" id="SM00105">
    <property type="entry name" value="ArfGap"/>
    <property type="match status" value="1"/>
</dbReference>
<evidence type="ECO:0000313" key="5">
    <source>
        <dbReference type="EMBL" id="EAN92621.1"/>
    </source>
</evidence>
<dbReference type="eggNOG" id="KOG0702">
    <property type="taxonomic scope" value="Eukaryota"/>
</dbReference>
<dbReference type="RefSeq" id="XP_814472.1">
    <property type="nucleotide sequence ID" value="XM_809379.1"/>
</dbReference>
<dbReference type="InterPro" id="IPR044820">
    <property type="entry name" value="AGD14-like"/>
</dbReference>
<accession>Q4DJC3</accession>
<feature type="compositionally biased region" description="Polar residues" evidence="2">
    <location>
        <begin position="230"/>
        <end position="240"/>
    </location>
</feature>
<keyword evidence="1" id="KW-0863">Zinc-finger</keyword>
<dbReference type="SMR" id="Q4DJC3"/>
<keyword evidence="1" id="KW-0862">Zinc</keyword>
<reference evidence="5 6" key="1">
    <citation type="journal article" date="2005" name="Science">
        <title>The genome sequence of Trypanosoma cruzi, etiologic agent of Chagas disease.</title>
        <authorList>
            <person name="El-Sayed N.M."/>
            <person name="Myler P.J."/>
            <person name="Bartholomeu D.C."/>
            <person name="Nilsson D."/>
            <person name="Aggarwal G."/>
            <person name="Tran A.N."/>
            <person name="Ghedin E."/>
            <person name="Worthey E.A."/>
            <person name="Delcher A.L."/>
            <person name="Blandin G."/>
            <person name="Westenberger S.J."/>
            <person name="Caler E."/>
            <person name="Cerqueira G.C."/>
            <person name="Branche C."/>
            <person name="Haas B."/>
            <person name="Anupama A."/>
            <person name="Arner E."/>
            <person name="Aslund L."/>
            <person name="Attipoe P."/>
            <person name="Bontempi E."/>
            <person name="Bringaud F."/>
            <person name="Burton P."/>
            <person name="Cadag E."/>
            <person name="Campbell D.A."/>
            <person name="Carrington M."/>
            <person name="Crabtree J."/>
            <person name="Darban H."/>
            <person name="da Silveira J.F."/>
            <person name="de Jong P."/>
            <person name="Edwards K."/>
            <person name="Englund P.T."/>
            <person name="Fazelina G."/>
            <person name="Feldblyum T."/>
            <person name="Ferella M."/>
            <person name="Frasch A.C."/>
            <person name="Gull K."/>
            <person name="Horn D."/>
            <person name="Hou L."/>
            <person name="Huang Y."/>
            <person name="Kindlund E."/>
            <person name="Klingbeil M."/>
            <person name="Kluge S."/>
            <person name="Koo H."/>
            <person name="Lacerda D."/>
            <person name="Levin M.J."/>
            <person name="Lorenzi H."/>
            <person name="Louie T."/>
            <person name="Machado C.R."/>
            <person name="McCulloch R."/>
            <person name="McKenna A."/>
            <person name="Mizuno Y."/>
            <person name="Mottram J.C."/>
            <person name="Nelson S."/>
            <person name="Ochaya S."/>
            <person name="Osoegawa K."/>
            <person name="Pai G."/>
            <person name="Parsons M."/>
            <person name="Pentony M."/>
            <person name="Pettersson U."/>
            <person name="Pop M."/>
            <person name="Ramirez J.L."/>
            <person name="Rinta J."/>
            <person name="Robertson L."/>
            <person name="Salzberg S.L."/>
            <person name="Sanchez D.O."/>
            <person name="Seyler A."/>
            <person name="Sharma R."/>
            <person name="Shetty J."/>
            <person name="Simpson A.J."/>
            <person name="Sisk E."/>
            <person name="Tammi M.T."/>
            <person name="Tarleton R."/>
            <person name="Teixeira S."/>
            <person name="Van Aken S."/>
            <person name="Vogt C."/>
            <person name="Ward P.N."/>
            <person name="Wickstead B."/>
            <person name="Wortman J."/>
            <person name="White O."/>
            <person name="Fraser C.M."/>
            <person name="Stuart K.D."/>
            <person name="Andersson B."/>
        </authorList>
    </citation>
    <scope>NUCLEOTIDE SEQUENCE [LARGE SCALE GENOMIC DNA]</scope>
    <source>
        <strain evidence="5 6">CL Brener</strain>
    </source>
</reference>
<dbReference type="Proteomes" id="UP000002296">
    <property type="component" value="Unassembled WGS sequence"/>
</dbReference>
<dbReference type="CDD" id="cd08838">
    <property type="entry name" value="ArfGap_AGFG"/>
    <property type="match status" value="1"/>
</dbReference>
<organism evidence="5 6">
    <name type="scientific">Trypanosoma cruzi (strain CL Brener)</name>
    <dbReference type="NCBI Taxonomy" id="353153"/>
    <lineage>
        <taxon>Eukaryota</taxon>
        <taxon>Discoba</taxon>
        <taxon>Euglenozoa</taxon>
        <taxon>Kinetoplastea</taxon>
        <taxon>Metakinetoplastina</taxon>
        <taxon>Trypanosomatida</taxon>
        <taxon>Trypanosomatidae</taxon>
        <taxon>Trypanosoma</taxon>
        <taxon>Schizotrypanum</taxon>
    </lineage>
</organism>
<feature type="region of interest" description="Disordered" evidence="2">
    <location>
        <begin position="434"/>
        <end position="455"/>
    </location>
</feature>
<dbReference type="PANTHER" id="PTHR46085">
    <property type="entry name" value="ARFGAP/RECO-RELATED"/>
    <property type="match status" value="1"/>
</dbReference>
<dbReference type="InterPro" id="IPR038508">
    <property type="entry name" value="ArfGAP_dom_sf"/>
</dbReference>
<dbReference type="SUPFAM" id="SSF57863">
    <property type="entry name" value="ArfGap/RecO-like zinc finger"/>
    <property type="match status" value="1"/>
</dbReference>
<proteinExistence type="predicted"/>
<dbReference type="InParanoid" id="Q4DJC3"/>
<dbReference type="GO" id="GO:0008270">
    <property type="term" value="F:zinc ion binding"/>
    <property type="evidence" value="ECO:0007669"/>
    <property type="project" value="UniProtKB-KW"/>
</dbReference>
<dbReference type="PROSITE" id="PS50115">
    <property type="entry name" value="ARFGAP"/>
    <property type="match status" value="1"/>
</dbReference>
<evidence type="ECO:0000259" key="4">
    <source>
        <dbReference type="PROSITE" id="PS50115"/>
    </source>
</evidence>
<keyword evidence="3" id="KW-0812">Transmembrane</keyword>
<dbReference type="Gene3D" id="1.10.220.150">
    <property type="entry name" value="Arf GTPase activating protein"/>
    <property type="match status" value="1"/>
</dbReference>
<comment type="caution">
    <text evidence="5">The sequence shown here is derived from an EMBL/GenBank/DDBJ whole genome shotgun (WGS) entry which is preliminary data.</text>
</comment>
<dbReference type="KEGG" id="tcr:508851.120"/>
<keyword evidence="6" id="KW-1185">Reference proteome</keyword>